<accession>A0A850PFP8</accession>
<evidence type="ECO:0008006" key="3">
    <source>
        <dbReference type="Google" id="ProtNLM"/>
    </source>
</evidence>
<organism evidence="1 2">
    <name type="scientific">Ameyamaea chiangmaiensis</name>
    <dbReference type="NCBI Taxonomy" id="442969"/>
    <lineage>
        <taxon>Bacteria</taxon>
        <taxon>Pseudomonadati</taxon>
        <taxon>Pseudomonadota</taxon>
        <taxon>Alphaproteobacteria</taxon>
        <taxon>Acetobacterales</taxon>
        <taxon>Acetobacteraceae</taxon>
        <taxon>Ameyamaea</taxon>
    </lineage>
</organism>
<reference evidence="1 2" key="1">
    <citation type="submission" date="2020-06" db="EMBL/GenBank/DDBJ databases">
        <title>Description of novel acetic acid bacteria.</title>
        <authorList>
            <person name="Sombolestani A."/>
        </authorList>
    </citation>
    <scope>NUCLEOTIDE SEQUENCE [LARGE SCALE GENOMIC DNA]</scope>
    <source>
        <strain evidence="1 2">LMG 27010</strain>
    </source>
</reference>
<evidence type="ECO:0000313" key="1">
    <source>
        <dbReference type="EMBL" id="NVN41469.1"/>
    </source>
</evidence>
<sequence length="152" mass="15666">MPALNTDVVKSPTDAQAAANVPLPQIPPAPPPAPQFPGFEVASDSAIADATRPAYALAEPPGTLVRFQMSTDIVASGQESTLADLVARGRTQSLTVHGYGSAEGVAPADQARATRLGLLRAQALVNLLVGRGVPLAHIRVMAEAFGHDARVT</sequence>
<comment type="caution">
    <text evidence="1">The sequence shown here is derived from an EMBL/GenBank/DDBJ whole genome shotgun (WGS) entry which is preliminary data.</text>
</comment>
<dbReference type="AlphaFoldDB" id="A0A850PFP8"/>
<gene>
    <name evidence="1" type="ORF">HUK82_12970</name>
</gene>
<name>A0A850PFP8_9PROT</name>
<dbReference type="Proteomes" id="UP000585665">
    <property type="component" value="Unassembled WGS sequence"/>
</dbReference>
<dbReference type="InterPro" id="IPR036737">
    <property type="entry name" value="OmpA-like_sf"/>
</dbReference>
<dbReference type="SUPFAM" id="SSF103088">
    <property type="entry name" value="OmpA-like"/>
    <property type="match status" value="1"/>
</dbReference>
<dbReference type="EMBL" id="JABXXR010000133">
    <property type="protein sequence ID" value="NVN41469.1"/>
    <property type="molecule type" value="Genomic_DNA"/>
</dbReference>
<protein>
    <recommendedName>
        <fullName evidence="3">OmpA-like domain-containing protein</fullName>
    </recommendedName>
</protein>
<keyword evidence="2" id="KW-1185">Reference proteome</keyword>
<proteinExistence type="predicted"/>
<evidence type="ECO:0000313" key="2">
    <source>
        <dbReference type="Proteomes" id="UP000585665"/>
    </source>
</evidence>